<feature type="region of interest" description="Disordered" evidence="1">
    <location>
        <begin position="1"/>
        <end position="34"/>
    </location>
</feature>
<reference evidence="2 3" key="1">
    <citation type="journal article" date="2014" name="Nature">
        <title>An environmental bacterial taxon with a large and distinct metabolic repertoire.</title>
        <authorList>
            <person name="Wilson M.C."/>
            <person name="Mori T."/>
            <person name="Ruckert C."/>
            <person name="Uria A.R."/>
            <person name="Helf M.J."/>
            <person name="Takada K."/>
            <person name="Gernert C."/>
            <person name="Steffens U.A."/>
            <person name="Heycke N."/>
            <person name="Schmitt S."/>
            <person name="Rinke C."/>
            <person name="Helfrich E.J."/>
            <person name="Brachmann A.O."/>
            <person name="Gurgui C."/>
            <person name="Wakimoto T."/>
            <person name="Kracht M."/>
            <person name="Crusemann M."/>
            <person name="Hentschel U."/>
            <person name="Abe I."/>
            <person name="Matsunaga S."/>
            <person name="Kalinowski J."/>
            <person name="Takeyama H."/>
            <person name="Piel J."/>
        </authorList>
    </citation>
    <scope>NUCLEOTIDE SEQUENCE [LARGE SCALE GENOMIC DNA]</scope>
    <source>
        <strain evidence="3">TSY1</strain>
    </source>
</reference>
<gene>
    <name evidence="2" type="ORF">ETSY1_43095</name>
</gene>
<dbReference type="HOGENOM" id="CLU_2913816_0_0_7"/>
<protein>
    <submittedName>
        <fullName evidence="2">Uncharacterized protein</fullName>
    </submittedName>
</protein>
<feature type="compositionally biased region" description="Polar residues" evidence="1">
    <location>
        <begin position="8"/>
        <end position="19"/>
    </location>
</feature>
<sequence length="61" mass="6435">MSKRNPIQAEQTDLPSLSTDAPAASPGESLPSLPVRTSIRAGVSFDWHSLLGSLEEDAGSR</sequence>
<accession>W4L4G3</accession>
<proteinExistence type="predicted"/>
<dbReference type="EMBL" id="AZHW01001439">
    <property type="protein sequence ID" value="ETW92565.1"/>
    <property type="molecule type" value="Genomic_DNA"/>
</dbReference>
<evidence type="ECO:0000313" key="3">
    <source>
        <dbReference type="Proteomes" id="UP000019141"/>
    </source>
</evidence>
<evidence type="ECO:0000256" key="1">
    <source>
        <dbReference type="SAM" id="MobiDB-lite"/>
    </source>
</evidence>
<evidence type="ECO:0000313" key="2">
    <source>
        <dbReference type="EMBL" id="ETW92565.1"/>
    </source>
</evidence>
<comment type="caution">
    <text evidence="2">The sequence shown here is derived from an EMBL/GenBank/DDBJ whole genome shotgun (WGS) entry which is preliminary data.</text>
</comment>
<name>W4L4G3_ENTF1</name>
<dbReference type="Proteomes" id="UP000019141">
    <property type="component" value="Unassembled WGS sequence"/>
</dbReference>
<dbReference type="AlphaFoldDB" id="W4L4G3"/>
<organism evidence="2 3">
    <name type="scientific">Entotheonella factor</name>
    <dbReference type="NCBI Taxonomy" id="1429438"/>
    <lineage>
        <taxon>Bacteria</taxon>
        <taxon>Pseudomonadati</taxon>
        <taxon>Nitrospinota/Tectimicrobiota group</taxon>
        <taxon>Candidatus Tectimicrobiota</taxon>
        <taxon>Candidatus Entotheonellia</taxon>
        <taxon>Candidatus Entotheonellales</taxon>
        <taxon>Candidatus Entotheonellaceae</taxon>
        <taxon>Candidatus Entotheonella</taxon>
    </lineage>
</organism>
<keyword evidence="3" id="KW-1185">Reference proteome</keyword>